<protein>
    <submittedName>
        <fullName evidence="9">Beta-ketoacyl synthase N-terminal-like domain-containing protein</fullName>
    </submittedName>
</protein>
<dbReference type="CDD" id="cd00833">
    <property type="entry name" value="PKS"/>
    <property type="match status" value="1"/>
</dbReference>
<evidence type="ECO:0000256" key="3">
    <source>
        <dbReference type="ARBA" id="ARBA00022679"/>
    </source>
</evidence>
<evidence type="ECO:0000313" key="10">
    <source>
        <dbReference type="Proteomes" id="UP001180551"/>
    </source>
</evidence>
<dbReference type="Gene3D" id="3.10.129.110">
    <property type="entry name" value="Polyketide synthase dehydratase"/>
    <property type="match status" value="1"/>
</dbReference>
<evidence type="ECO:0000256" key="5">
    <source>
        <dbReference type="ARBA" id="ARBA00023315"/>
    </source>
</evidence>
<keyword evidence="2" id="KW-0597">Phosphoprotein</keyword>
<dbReference type="InterPro" id="IPR014031">
    <property type="entry name" value="Ketoacyl_synth_C"/>
</dbReference>
<name>A0ABU2T026_9ACTN</name>
<feature type="domain" description="Ketosynthase family 3 (KS3)" evidence="8">
    <location>
        <begin position="111"/>
        <end position="522"/>
    </location>
</feature>
<evidence type="ECO:0000256" key="2">
    <source>
        <dbReference type="ARBA" id="ARBA00022553"/>
    </source>
</evidence>
<dbReference type="InterPro" id="IPR042104">
    <property type="entry name" value="PKS_dehydratase_sf"/>
</dbReference>
<dbReference type="SMART" id="SM00825">
    <property type="entry name" value="PKS_KS"/>
    <property type="match status" value="1"/>
</dbReference>
<accession>A0ABU2T026</accession>
<feature type="domain" description="Carrier" evidence="7">
    <location>
        <begin position="17"/>
        <end position="94"/>
    </location>
</feature>
<sequence>MYGRHADQPQRASEKLTDPTDLTARLRRRVGELLDIPATSVDPDAPLSELGLTSFHAVTLSEALGQWTGGEVPVSLFWEAPTLAKIVERLRGRTRAHVGTASTTHGQTAGQSPIAITGIGCQLPGATGPEQLWQLLMEGRTTADGLELHTSGDGVTKIPGSFLQDVDSFDASFFGISPREAVSMDPQQRLLLETSWEALEDAGEVPGNLAGSATGVFVGISGYDHGRLRFGSPDADLHIGTGSALSVAANRLSYTFDFTGPSMSVDTACSSSLVAVHLACRSLWTGEAELALAAGVNVILDGAVGAAFERAGFLAPDGRCKPFDTAADGYGRGEGCAVVVLKPLERALAAGDPVYAVIRSTAVNQDGRSNGLTAPSGAAQERLLTGAYRQAGIAPGTVGYIEAHGTGTALGDPIEARAIGRALGAGRPTGRPCLVGSVKSNLGHLEAAAGITGLVKAALCVQRRTIVPTAGFRAPNPGIDLERLGLSVADRTMPWPDGYEEAVAGVSSFGFGGTNAHVVLGEPPGSRAGDRDVAERALDAAVLLPVSAPDPAGLVAQADAYRAAIQRHPERTAATAYCAGTRRTHHRHRRGLVVASAAQAEEFLAGIDQKPPDQPVTAEGGRVAFVFSGQGNQWPGMGRGLLEDEPVAARLLEECDEILGKLTGWSLLDRLACDGTEGGPDDPGVLQPVLVSVQLAVAKLIESWGIRPDHCVGHSLGEVAAAAATGALSIEEALFLAVTRGELMREAVDSGRTALLGLPADDVQRLTRAVGDTIDIAAWNSPRSTLVAGTGAAVEKLVAQAAAHGAFARVLPGTTAFHSRHVEPLRDRIADLMGDLVPQEATADLVSTVTGGPVSGSELDGAYWGRNLREPVRFTQAVRYLVDSGCQTFVEIGAHPTLTPAVLETAAHAGANVVAVPTLRRDAAERPALLQSAAALYERGTDLDFAVVNSRSAGIIRLPARQWRRERFGDRASVAAGAGTATPAAPDGLLGRRLSAAAGNAHYWEGTLAPDAPQYGDSRSDCHRLDDVPLHLADTLTIAALDAATLVLPGQKFTVDVRQAEGTVRVGRAAETQLALTPNGNGGARITLHTRATPDDAWALHATATVSVRCPATATPRCAHRPTELLERFTQDMSGAALHTALTATGLATAGTEQINSVHHKPGEVLYEFEAAAWNRHAVLRGMVLAATATAHLEGESRHPRLLAGLEGAFADSGTEHATRAWAHVVVLDAADDGDERPIQVCLLDADGRELGRVERMSLSRLTDAESSTAAELRHRNDAVPAVSMLLDALLAADSAEQLALLTDYLRKETARVLRAPVSSIDPEMPMNALGLDSIMGLELHRRLEAALRIEIPVVRFLRGATTADIAAELADALQADPKNEQDATAASLPAELEDPRDIARLLAELDDLSEGEVDSLLQQLSEPAAEQS</sequence>
<dbReference type="PROSITE" id="PS00606">
    <property type="entry name" value="KS3_1"/>
    <property type="match status" value="1"/>
</dbReference>
<dbReference type="SMART" id="SM00827">
    <property type="entry name" value="PKS_AT"/>
    <property type="match status" value="1"/>
</dbReference>
<evidence type="ECO:0000313" key="9">
    <source>
        <dbReference type="EMBL" id="MDT0454462.1"/>
    </source>
</evidence>
<gene>
    <name evidence="9" type="ORF">RM550_01765</name>
</gene>
<dbReference type="Pfam" id="PF00109">
    <property type="entry name" value="ketoacyl-synt"/>
    <property type="match status" value="1"/>
</dbReference>
<dbReference type="InterPro" id="IPR020841">
    <property type="entry name" value="PKS_Beta-ketoAc_synthase_dom"/>
</dbReference>
<keyword evidence="4" id="KW-0045">Antibiotic biosynthesis</keyword>
<feature type="domain" description="Carrier" evidence="7">
    <location>
        <begin position="1297"/>
        <end position="1374"/>
    </location>
</feature>
<dbReference type="InterPro" id="IPR009081">
    <property type="entry name" value="PP-bd_ACP"/>
</dbReference>
<evidence type="ECO:0000259" key="8">
    <source>
        <dbReference type="PROSITE" id="PS52004"/>
    </source>
</evidence>
<dbReference type="SMART" id="SM01294">
    <property type="entry name" value="PKS_PP_betabranch"/>
    <property type="match status" value="1"/>
</dbReference>
<dbReference type="InterPro" id="IPR016035">
    <property type="entry name" value="Acyl_Trfase/lysoPLipase"/>
</dbReference>
<dbReference type="PANTHER" id="PTHR43775">
    <property type="entry name" value="FATTY ACID SYNTHASE"/>
    <property type="match status" value="1"/>
</dbReference>
<dbReference type="InterPro" id="IPR032821">
    <property type="entry name" value="PKS_assoc"/>
</dbReference>
<organism evidence="9 10">
    <name type="scientific">Streptomyces mooreae</name>
    <dbReference type="NCBI Taxonomy" id="3075523"/>
    <lineage>
        <taxon>Bacteria</taxon>
        <taxon>Bacillati</taxon>
        <taxon>Actinomycetota</taxon>
        <taxon>Actinomycetes</taxon>
        <taxon>Kitasatosporales</taxon>
        <taxon>Streptomycetaceae</taxon>
        <taxon>Streptomyces</taxon>
    </lineage>
</organism>
<evidence type="ECO:0000259" key="7">
    <source>
        <dbReference type="PROSITE" id="PS50075"/>
    </source>
</evidence>
<dbReference type="Proteomes" id="UP001180551">
    <property type="component" value="Unassembled WGS sequence"/>
</dbReference>
<evidence type="ECO:0000256" key="4">
    <source>
        <dbReference type="ARBA" id="ARBA00023194"/>
    </source>
</evidence>
<dbReference type="InterPro" id="IPR036736">
    <property type="entry name" value="ACP-like_sf"/>
</dbReference>
<feature type="compositionally biased region" description="Basic and acidic residues" evidence="6">
    <location>
        <begin position="1"/>
        <end position="18"/>
    </location>
</feature>
<feature type="region of interest" description="Disordered" evidence="6">
    <location>
        <begin position="1"/>
        <end position="21"/>
    </location>
</feature>
<dbReference type="InterPro" id="IPR050091">
    <property type="entry name" value="PKS_NRPS_Biosynth_Enz"/>
</dbReference>
<dbReference type="Pfam" id="PF16197">
    <property type="entry name" value="KAsynt_C_assoc"/>
    <property type="match status" value="1"/>
</dbReference>
<dbReference type="Gene3D" id="3.40.366.10">
    <property type="entry name" value="Malonyl-Coenzyme A Acyl Carrier Protein, domain 2"/>
    <property type="match status" value="1"/>
</dbReference>
<dbReference type="Gene3D" id="3.40.47.10">
    <property type="match status" value="1"/>
</dbReference>
<dbReference type="PANTHER" id="PTHR43775:SF37">
    <property type="entry name" value="SI:DKEY-61P9.11"/>
    <property type="match status" value="1"/>
</dbReference>
<evidence type="ECO:0000256" key="6">
    <source>
        <dbReference type="SAM" id="MobiDB-lite"/>
    </source>
</evidence>
<dbReference type="Pfam" id="PF00698">
    <property type="entry name" value="Acyl_transf_1"/>
    <property type="match status" value="1"/>
</dbReference>
<keyword evidence="5" id="KW-0012">Acyltransferase</keyword>
<keyword evidence="10" id="KW-1185">Reference proteome</keyword>
<dbReference type="PROSITE" id="PS52004">
    <property type="entry name" value="KS3_2"/>
    <property type="match status" value="1"/>
</dbReference>
<dbReference type="SUPFAM" id="SSF53901">
    <property type="entry name" value="Thiolase-like"/>
    <property type="match status" value="1"/>
</dbReference>
<dbReference type="InterPro" id="IPR014043">
    <property type="entry name" value="Acyl_transferase_dom"/>
</dbReference>
<dbReference type="SUPFAM" id="SSF47336">
    <property type="entry name" value="ACP-like"/>
    <property type="match status" value="2"/>
</dbReference>
<dbReference type="SMART" id="SM00823">
    <property type="entry name" value="PKS_PP"/>
    <property type="match status" value="2"/>
</dbReference>
<dbReference type="EMBL" id="JAVRFE010000001">
    <property type="protein sequence ID" value="MDT0454462.1"/>
    <property type="molecule type" value="Genomic_DNA"/>
</dbReference>
<evidence type="ECO:0000256" key="1">
    <source>
        <dbReference type="ARBA" id="ARBA00022450"/>
    </source>
</evidence>
<dbReference type="Gene3D" id="3.30.70.3290">
    <property type="match status" value="1"/>
</dbReference>
<dbReference type="PROSITE" id="PS50075">
    <property type="entry name" value="CARRIER"/>
    <property type="match status" value="2"/>
</dbReference>
<keyword evidence="1" id="KW-0596">Phosphopantetheine</keyword>
<dbReference type="SUPFAM" id="SSF52151">
    <property type="entry name" value="FabD/lysophospholipase-like"/>
    <property type="match status" value="1"/>
</dbReference>
<dbReference type="InterPro" id="IPR014030">
    <property type="entry name" value="Ketoacyl_synth_N"/>
</dbReference>
<dbReference type="InterPro" id="IPR020806">
    <property type="entry name" value="PKS_PP-bd"/>
</dbReference>
<dbReference type="InterPro" id="IPR001227">
    <property type="entry name" value="Ac_transferase_dom_sf"/>
</dbReference>
<dbReference type="InterPro" id="IPR018201">
    <property type="entry name" value="Ketoacyl_synth_AS"/>
</dbReference>
<dbReference type="RefSeq" id="WP_311621880.1">
    <property type="nucleotide sequence ID" value="NZ_JAVRFE010000001.1"/>
</dbReference>
<dbReference type="Pfam" id="PF00550">
    <property type="entry name" value="PP-binding"/>
    <property type="match status" value="2"/>
</dbReference>
<dbReference type="SUPFAM" id="SSF55048">
    <property type="entry name" value="Probable ACP-binding domain of malonyl-CoA ACP transacylase"/>
    <property type="match status" value="1"/>
</dbReference>
<dbReference type="Gene3D" id="1.10.1200.10">
    <property type="entry name" value="ACP-like"/>
    <property type="match status" value="2"/>
</dbReference>
<comment type="caution">
    <text evidence="9">The sequence shown here is derived from an EMBL/GenBank/DDBJ whole genome shotgun (WGS) entry which is preliminary data.</text>
</comment>
<proteinExistence type="predicted"/>
<dbReference type="Pfam" id="PF02801">
    <property type="entry name" value="Ketoacyl-synt_C"/>
    <property type="match status" value="1"/>
</dbReference>
<reference evidence="9" key="1">
    <citation type="submission" date="2024-05" db="EMBL/GenBank/DDBJ databases">
        <title>30 novel species of actinomycetes from the DSMZ collection.</title>
        <authorList>
            <person name="Nouioui I."/>
        </authorList>
    </citation>
    <scope>NUCLEOTIDE SEQUENCE</scope>
    <source>
        <strain evidence="9">DSM 41527</strain>
    </source>
</reference>
<dbReference type="InterPro" id="IPR016039">
    <property type="entry name" value="Thiolase-like"/>
</dbReference>
<keyword evidence="3" id="KW-0808">Transferase</keyword>
<dbReference type="InterPro" id="IPR016036">
    <property type="entry name" value="Malonyl_transacylase_ACP-bd"/>
</dbReference>